<gene>
    <name evidence="2" type="ORF">NCTC13149_00024</name>
</gene>
<reference evidence="2 3" key="1">
    <citation type="submission" date="2018-06" db="EMBL/GenBank/DDBJ databases">
        <authorList>
            <consortium name="Pathogen Informatics"/>
            <person name="Doyle S."/>
        </authorList>
    </citation>
    <scope>NUCLEOTIDE SEQUENCE [LARGE SCALE GENOMIC DNA]</scope>
    <source>
        <strain evidence="2 3">NCTC13149</strain>
    </source>
</reference>
<protein>
    <recommendedName>
        <fullName evidence="1">Peptidase C39-like domain-containing protein</fullName>
    </recommendedName>
</protein>
<evidence type="ECO:0000313" key="2">
    <source>
        <dbReference type="EMBL" id="SUB56254.1"/>
    </source>
</evidence>
<organism evidence="2 3">
    <name type="scientific">Peptoniphilus lacrimalis</name>
    <dbReference type="NCBI Taxonomy" id="33031"/>
    <lineage>
        <taxon>Bacteria</taxon>
        <taxon>Bacillati</taxon>
        <taxon>Bacillota</taxon>
        <taxon>Tissierellia</taxon>
        <taxon>Tissierellales</taxon>
        <taxon>Peptoniphilaceae</taxon>
        <taxon>Peptoniphilus</taxon>
    </lineage>
</organism>
<dbReference type="InterPro" id="IPR039564">
    <property type="entry name" value="Peptidase_C39-like"/>
</dbReference>
<feature type="domain" description="Peptidase C39-like" evidence="1">
    <location>
        <begin position="45"/>
        <end position="154"/>
    </location>
</feature>
<proteinExistence type="predicted"/>
<sequence length="202" mass="23975">MINFDTKNKRISDLDSYINKYYNGAELIEEKSIDLPTYTIKDITNDRNACSLVSLTRLINYYYKDIDPMEIYNFIIIFARKRGYYEEYGTFPNFISEIGNSYFKLKKIPLKCKGIYFTNFYIHVKNQIDKDRPVIMNIGEGYYKNHSLTVRGYKIFLYKKLKIKILEVIDGWSKEKRYIDYSALNGLNSLGAYSFNLIKFND</sequence>
<evidence type="ECO:0000259" key="1">
    <source>
        <dbReference type="Pfam" id="PF13529"/>
    </source>
</evidence>
<evidence type="ECO:0000313" key="3">
    <source>
        <dbReference type="Proteomes" id="UP000255517"/>
    </source>
</evidence>
<dbReference type="Proteomes" id="UP000255517">
    <property type="component" value="Unassembled WGS sequence"/>
</dbReference>
<dbReference type="RefSeq" id="WP_019034172.1">
    <property type="nucleotide sequence ID" value="NZ_CAMUOS010000005.1"/>
</dbReference>
<accession>A0A379C1Y0</accession>
<dbReference type="Gene3D" id="3.90.70.10">
    <property type="entry name" value="Cysteine proteinases"/>
    <property type="match status" value="1"/>
</dbReference>
<name>A0A379C1Y0_9FIRM</name>
<dbReference type="OrthoDB" id="2351326at2"/>
<dbReference type="AlphaFoldDB" id="A0A379C1Y0"/>
<dbReference type="STRING" id="1122949.GCA_000378725_00095"/>
<dbReference type="Pfam" id="PF13529">
    <property type="entry name" value="Peptidase_C39_2"/>
    <property type="match status" value="1"/>
</dbReference>
<dbReference type="EMBL" id="UGSZ01000001">
    <property type="protein sequence ID" value="SUB56254.1"/>
    <property type="molecule type" value="Genomic_DNA"/>
</dbReference>